<accession>A0A495IE44</accession>
<organism evidence="1 2">
    <name type="scientific">Frondihabitans australicus</name>
    <dbReference type="NCBI Taxonomy" id="386892"/>
    <lineage>
        <taxon>Bacteria</taxon>
        <taxon>Bacillati</taxon>
        <taxon>Actinomycetota</taxon>
        <taxon>Actinomycetes</taxon>
        <taxon>Micrococcales</taxon>
        <taxon>Microbacteriaceae</taxon>
        <taxon>Frondihabitans</taxon>
    </lineage>
</organism>
<sequence length="138" mass="15314">MSRTARSPRYRPAIWSPAGIEPLETGTEARIDVVVAGTEVKLAAAAIHEAIRRPLRSVIVHTVAERVAALDGFDECDRLLDELQVDTLVARLRLAELARWLCRFGPDDRHLEVGILLLSSLDAPLDRLTLARLDPWSS</sequence>
<dbReference type="RefSeq" id="WP_121368597.1">
    <property type="nucleotide sequence ID" value="NZ_RBKS01000001.1"/>
</dbReference>
<comment type="caution">
    <text evidence="1">The sequence shown here is derived from an EMBL/GenBank/DDBJ whole genome shotgun (WGS) entry which is preliminary data.</text>
</comment>
<dbReference type="Proteomes" id="UP000280008">
    <property type="component" value="Unassembled WGS sequence"/>
</dbReference>
<dbReference type="AlphaFoldDB" id="A0A495IE44"/>
<evidence type="ECO:0000313" key="1">
    <source>
        <dbReference type="EMBL" id="RKR73768.1"/>
    </source>
</evidence>
<evidence type="ECO:0000313" key="2">
    <source>
        <dbReference type="Proteomes" id="UP000280008"/>
    </source>
</evidence>
<dbReference type="OrthoDB" id="159251at85023"/>
<gene>
    <name evidence="1" type="ORF">C8E83_0864</name>
</gene>
<dbReference type="EMBL" id="RBKS01000001">
    <property type="protein sequence ID" value="RKR73768.1"/>
    <property type="molecule type" value="Genomic_DNA"/>
</dbReference>
<name>A0A495IE44_9MICO</name>
<protein>
    <submittedName>
        <fullName evidence="1">Uncharacterized protein</fullName>
    </submittedName>
</protein>
<proteinExistence type="predicted"/>
<reference evidence="1 2" key="1">
    <citation type="submission" date="2018-10" db="EMBL/GenBank/DDBJ databases">
        <title>Sequencing the genomes of 1000 actinobacteria strains.</title>
        <authorList>
            <person name="Klenk H.-P."/>
        </authorList>
    </citation>
    <scope>NUCLEOTIDE SEQUENCE [LARGE SCALE GENOMIC DNA]</scope>
    <source>
        <strain evidence="1 2">DSM 17894</strain>
    </source>
</reference>
<keyword evidence="2" id="KW-1185">Reference proteome</keyword>